<reference evidence="1" key="1">
    <citation type="submission" date="2020-03" db="EMBL/GenBank/DDBJ databases">
        <authorList>
            <person name="Weist P."/>
        </authorList>
    </citation>
    <scope>NUCLEOTIDE SEQUENCE</scope>
</reference>
<dbReference type="EMBL" id="CADEAL010004113">
    <property type="protein sequence ID" value="CAB1452042.1"/>
    <property type="molecule type" value="Genomic_DNA"/>
</dbReference>
<sequence>MRTVSLLSRRFICSSAASQSFLRSPRTHLAAAAAHRAGRGEPERAVRGTTGDFRSLPRNSCASATETHTEQFSAYLKECDSADVASPQGEGWISRPVFQQLSPARTKCKDRHRRIGLLRRISFTCRPEEPEIKALIDAAGDMSCGKRFGLVSAFLGIVLARLSQCNQ</sequence>
<organism evidence="1 2">
    <name type="scientific">Pleuronectes platessa</name>
    <name type="common">European plaice</name>
    <dbReference type="NCBI Taxonomy" id="8262"/>
    <lineage>
        <taxon>Eukaryota</taxon>
        <taxon>Metazoa</taxon>
        <taxon>Chordata</taxon>
        <taxon>Craniata</taxon>
        <taxon>Vertebrata</taxon>
        <taxon>Euteleostomi</taxon>
        <taxon>Actinopterygii</taxon>
        <taxon>Neopterygii</taxon>
        <taxon>Teleostei</taxon>
        <taxon>Neoteleostei</taxon>
        <taxon>Acanthomorphata</taxon>
        <taxon>Carangaria</taxon>
        <taxon>Pleuronectiformes</taxon>
        <taxon>Pleuronectoidei</taxon>
        <taxon>Pleuronectidae</taxon>
        <taxon>Pleuronectes</taxon>
    </lineage>
</organism>
<gene>
    <name evidence="1" type="ORF">PLEPLA_LOCUS39781</name>
</gene>
<evidence type="ECO:0000313" key="2">
    <source>
        <dbReference type="Proteomes" id="UP001153269"/>
    </source>
</evidence>
<name>A0A9N7Z6X3_PLEPL</name>
<comment type="caution">
    <text evidence="1">The sequence shown here is derived from an EMBL/GenBank/DDBJ whole genome shotgun (WGS) entry which is preliminary data.</text>
</comment>
<protein>
    <submittedName>
        <fullName evidence="1">Uncharacterized protein</fullName>
    </submittedName>
</protein>
<accession>A0A9N7Z6X3</accession>
<keyword evidence="2" id="KW-1185">Reference proteome</keyword>
<proteinExistence type="predicted"/>
<dbReference type="AlphaFoldDB" id="A0A9N7Z6X3"/>
<evidence type="ECO:0000313" key="1">
    <source>
        <dbReference type="EMBL" id="CAB1452042.1"/>
    </source>
</evidence>
<dbReference type="Proteomes" id="UP001153269">
    <property type="component" value="Unassembled WGS sequence"/>
</dbReference>
<feature type="non-terminal residue" evidence="1">
    <location>
        <position position="167"/>
    </location>
</feature>